<name>A0A645JVI5_9ZZZZ</name>
<organism evidence="1">
    <name type="scientific">bioreactor metagenome</name>
    <dbReference type="NCBI Taxonomy" id="1076179"/>
    <lineage>
        <taxon>unclassified sequences</taxon>
        <taxon>metagenomes</taxon>
        <taxon>ecological metagenomes</taxon>
    </lineage>
</organism>
<accession>A0A645JVI5</accession>
<reference evidence="1" key="1">
    <citation type="submission" date="2019-08" db="EMBL/GenBank/DDBJ databases">
        <authorList>
            <person name="Kucharzyk K."/>
            <person name="Murdoch R.W."/>
            <person name="Higgins S."/>
            <person name="Loffler F."/>
        </authorList>
    </citation>
    <scope>NUCLEOTIDE SEQUENCE</scope>
</reference>
<sequence length="51" mass="5821">MFRFGTMGDADDFVLLLEDEAVELALALEVDLVIGIWILAFEDFDIYSYSQ</sequence>
<dbReference type="AlphaFoldDB" id="A0A645JVI5"/>
<comment type="caution">
    <text evidence="1">The sequence shown here is derived from an EMBL/GenBank/DDBJ whole genome shotgun (WGS) entry which is preliminary data.</text>
</comment>
<protein>
    <submittedName>
        <fullName evidence="1">Uncharacterized protein</fullName>
    </submittedName>
</protein>
<dbReference type="EMBL" id="VSSQ01142369">
    <property type="protein sequence ID" value="MPN63243.1"/>
    <property type="molecule type" value="Genomic_DNA"/>
</dbReference>
<gene>
    <name evidence="1" type="ORF">SDC9_211000</name>
</gene>
<proteinExistence type="predicted"/>
<evidence type="ECO:0000313" key="1">
    <source>
        <dbReference type="EMBL" id="MPN63243.1"/>
    </source>
</evidence>